<dbReference type="PANTHER" id="PTHR19336:SF9">
    <property type="entry name" value="SPINDLE POLE BODY PROTEIN PPC89"/>
    <property type="match status" value="1"/>
</dbReference>
<evidence type="ECO:0000259" key="7">
    <source>
        <dbReference type="Pfam" id="PF14197"/>
    </source>
</evidence>
<evidence type="ECO:0000256" key="1">
    <source>
        <dbReference type="ARBA" id="ARBA00004267"/>
    </source>
</evidence>
<feature type="compositionally biased region" description="Polar residues" evidence="5">
    <location>
        <begin position="823"/>
        <end position="850"/>
    </location>
</feature>
<dbReference type="EMBL" id="JARVKM010000034">
    <property type="protein sequence ID" value="KAK9775443.1"/>
    <property type="molecule type" value="Genomic_DNA"/>
</dbReference>
<protein>
    <submittedName>
        <fullName evidence="8">Uncharacterized protein</fullName>
    </submittedName>
</protein>
<keyword evidence="4" id="KW-0175">Coiled coil</keyword>
<keyword evidence="9" id="KW-1185">Reference proteome</keyword>
<keyword evidence="3" id="KW-0206">Cytoskeleton</keyword>
<evidence type="ECO:0000256" key="5">
    <source>
        <dbReference type="SAM" id="MobiDB-lite"/>
    </source>
</evidence>
<evidence type="ECO:0000259" key="6">
    <source>
        <dbReference type="Pfam" id="PF06657"/>
    </source>
</evidence>
<evidence type="ECO:0000256" key="4">
    <source>
        <dbReference type="SAM" id="Coils"/>
    </source>
</evidence>
<feature type="compositionally biased region" description="Polar residues" evidence="5">
    <location>
        <begin position="745"/>
        <end position="763"/>
    </location>
</feature>
<sequence>MESKTSRYQSRILREMHQNKENPFNSPPSSTGSHGTVTLTSDLSYGPEGESTRRMQDSILLPDLPNKQTTSGAQTTPFRVNTSAIGRNFPEWNGWDANDQTDDLYNVTGDYEKQQRKENVPPSSSTVNSPSQIEARKASLGTFAARAHMQPRVEDESDYSGNVETAMSGHKRPGSASKKGASWKPQRGNVTSLIQTLKAAQAAQDSTPKKSSPRAHAPERQSSVNRHSRISNMNVSPATPNQTARSFFLPNLEHINDFVSGVLRLSSVKNGIPVFVKHGRVHDRESKSSPDHHVELDAIEIPRDEQEIFVSLDKIRGEIQTLQAHDDQVSKQAEQLQDEIYELQVQLLRYKSRKDSAMGSDSESSVVDFLSKEKAQLEEKVATLQAKLDKANRKISISEIHTQSYVTERDEALRSASAHAEKISNLQAQLDATRSELNVVRGGGSIGNNLTSGEIQSLRDENISLRAQYQSLLEENQSLRSHNVTITQQNTELQHEAKRLQRLLGAAQEDRNSLQKELDNATEQNHSLEVDQLSLERHNEKYYTENKSLQQKISLLERRVHDLQDNNAQLHQMLDIANAETGTMTFDIKDIKNRLEKKTVNLSDENAQLQQQIIELQESFASRRVVFEQEKRRLVAENERLHNKLDKMSQSFERVLQESRREFEEQRDSLTQQLDEVAGREAALASQLKDTAEQETTLQQHIQRRNEMVEEARRISMEIESLQAHATKNKPIKITRIIEPTTTRSRSTFSEVSAKSTTDQLGTQEREDFTQQFDLTQGSDIDVLPKEEMDKLRETLRQAKSGNQHNAAEEYLDDEAEADQTEEVSQSLPPFMPQTQRASFNKADSATGKRQPSGILKNVQASRRLSEQDLTGRFSVKSALSGLSLPSQTTRSDVSVNRRHSDSDRFDLDVEENMTSALFMDDITLDARKRAAQKEKTRQISQSKVEAQSSKAPKKRIATLSSEAKRVLDGLCNDHDCSNCIMCVRINAHKHEGDVLLEAGKKKTITVERPIPVTDRIANPVSADADITMRPAQQPGVALATVLKGLEDELSHLKLAIARKNNQLNAMDPSVARRQRKQVNSELQRLMRLRDMKQDQIYRVHDVIEGQKQAGQQMSQAEYEVTVSSIQNMMGDETWDGILDDC</sequence>
<dbReference type="PANTHER" id="PTHR19336">
    <property type="entry name" value="UNCHARACTERIZED DUF1167"/>
    <property type="match status" value="1"/>
</dbReference>
<keyword evidence="2" id="KW-0963">Cytoplasm</keyword>
<evidence type="ECO:0000313" key="9">
    <source>
        <dbReference type="Proteomes" id="UP001465668"/>
    </source>
</evidence>
<feature type="compositionally biased region" description="Polar residues" evidence="5">
    <location>
        <begin position="220"/>
        <end position="241"/>
    </location>
</feature>
<dbReference type="Pfam" id="PF06657">
    <property type="entry name" value="Cep57_MT_bd"/>
    <property type="match status" value="1"/>
</dbReference>
<feature type="coiled-coil region" evidence="4">
    <location>
        <begin position="319"/>
        <end position="680"/>
    </location>
</feature>
<comment type="caution">
    <text evidence="8">The sequence shown here is derived from an EMBL/GenBank/DDBJ whole genome shotgun (WGS) entry which is preliminary data.</text>
</comment>
<feature type="region of interest" description="Disordered" evidence="5">
    <location>
        <begin position="814"/>
        <end position="862"/>
    </location>
</feature>
<feature type="compositionally biased region" description="Polar residues" evidence="5">
    <location>
        <begin position="939"/>
        <end position="951"/>
    </location>
</feature>
<proteinExistence type="predicted"/>
<feature type="domain" description="Cep57 centrosome microtubule-binding" evidence="6">
    <location>
        <begin position="1028"/>
        <end position="1103"/>
    </location>
</feature>
<dbReference type="InterPro" id="IPR025925">
    <property type="entry name" value="PPC89_CLD"/>
</dbReference>
<feature type="compositionally biased region" description="Polar residues" evidence="5">
    <location>
        <begin position="21"/>
        <end position="43"/>
    </location>
</feature>
<feature type="region of interest" description="Disordered" evidence="5">
    <location>
        <begin position="745"/>
        <end position="767"/>
    </location>
</feature>
<feature type="region of interest" description="Disordered" evidence="5">
    <location>
        <begin position="112"/>
        <end position="133"/>
    </location>
</feature>
<accession>A0ABR2XNR8</accession>
<organism evidence="8 9">
    <name type="scientific">Seiridium cardinale</name>
    <dbReference type="NCBI Taxonomy" id="138064"/>
    <lineage>
        <taxon>Eukaryota</taxon>
        <taxon>Fungi</taxon>
        <taxon>Dikarya</taxon>
        <taxon>Ascomycota</taxon>
        <taxon>Pezizomycotina</taxon>
        <taxon>Sordariomycetes</taxon>
        <taxon>Xylariomycetidae</taxon>
        <taxon>Amphisphaeriales</taxon>
        <taxon>Sporocadaceae</taxon>
        <taxon>Seiridium</taxon>
    </lineage>
</organism>
<feature type="region of interest" description="Disordered" evidence="5">
    <location>
        <begin position="1"/>
        <end position="79"/>
    </location>
</feature>
<evidence type="ECO:0000256" key="3">
    <source>
        <dbReference type="ARBA" id="ARBA00023212"/>
    </source>
</evidence>
<feature type="domain" description="PPC89 centrosome localisation" evidence="7">
    <location>
        <begin position="377"/>
        <end position="438"/>
    </location>
</feature>
<gene>
    <name evidence="8" type="ORF">SCAR479_07832</name>
</gene>
<feature type="region of interest" description="Disordered" evidence="5">
    <location>
        <begin position="148"/>
        <end position="241"/>
    </location>
</feature>
<dbReference type="InterPro" id="IPR024957">
    <property type="entry name" value="Cep57_MT-bd_dom"/>
</dbReference>
<dbReference type="Proteomes" id="UP001465668">
    <property type="component" value="Unassembled WGS sequence"/>
</dbReference>
<reference evidence="8 9" key="1">
    <citation type="submission" date="2024-02" db="EMBL/GenBank/DDBJ databases">
        <title>First draft genome assembly of two strains of Seiridium cardinale.</title>
        <authorList>
            <person name="Emiliani G."/>
            <person name="Scali E."/>
        </authorList>
    </citation>
    <scope>NUCLEOTIDE SEQUENCE [LARGE SCALE GENOMIC DNA]</scope>
    <source>
        <strain evidence="8 9">BM-138-000479</strain>
    </source>
</reference>
<evidence type="ECO:0000256" key="2">
    <source>
        <dbReference type="ARBA" id="ARBA00022490"/>
    </source>
</evidence>
<comment type="subcellular location">
    <subcellularLocation>
        <location evidence="1">Cytoplasm</location>
        <location evidence="1">Cytoskeleton</location>
        <location evidence="1">Microtubule organizing center</location>
    </subcellularLocation>
</comment>
<dbReference type="InterPro" id="IPR051756">
    <property type="entry name" value="Centrosomal_MT-associated"/>
</dbReference>
<feature type="region of interest" description="Disordered" evidence="5">
    <location>
        <begin position="934"/>
        <end position="954"/>
    </location>
</feature>
<feature type="compositionally biased region" description="Low complexity" evidence="5">
    <location>
        <begin position="120"/>
        <end position="131"/>
    </location>
</feature>
<dbReference type="Pfam" id="PF14197">
    <property type="entry name" value="Cep57_CLD_2"/>
    <property type="match status" value="1"/>
</dbReference>
<name>A0ABR2XNR8_9PEZI</name>
<evidence type="ECO:0000313" key="8">
    <source>
        <dbReference type="EMBL" id="KAK9775443.1"/>
    </source>
</evidence>
<feature type="coiled-coil region" evidence="4">
    <location>
        <begin position="1043"/>
        <end position="1096"/>
    </location>
</feature>
<feature type="compositionally biased region" description="Polar residues" evidence="5">
    <location>
        <begin position="66"/>
        <end position="79"/>
    </location>
</feature>